<name>A0A2T3HI45_9SPHI</name>
<dbReference type="AlphaFoldDB" id="A0A2T3HI45"/>
<dbReference type="OrthoDB" id="1120881at2"/>
<accession>A0A2T3HI45</accession>
<keyword evidence="1" id="KW-0812">Transmembrane</keyword>
<feature type="transmembrane region" description="Helical" evidence="1">
    <location>
        <begin position="188"/>
        <end position="207"/>
    </location>
</feature>
<reference evidence="2 3" key="1">
    <citation type="submission" date="2018-03" db="EMBL/GenBank/DDBJ databases">
        <authorList>
            <person name="Keele B.F."/>
        </authorList>
    </citation>
    <scope>NUCLEOTIDE SEQUENCE [LARGE SCALE GENOMIC DNA]</scope>
    <source>
        <strain evidence="2 3">YL28-9</strain>
    </source>
</reference>
<evidence type="ECO:0000313" key="2">
    <source>
        <dbReference type="EMBL" id="PST82107.1"/>
    </source>
</evidence>
<keyword evidence="3" id="KW-1185">Reference proteome</keyword>
<comment type="caution">
    <text evidence="2">The sequence shown here is derived from an EMBL/GenBank/DDBJ whole genome shotgun (WGS) entry which is preliminary data.</text>
</comment>
<gene>
    <name evidence="2" type="ORF">C7T94_14980</name>
</gene>
<feature type="transmembrane region" description="Helical" evidence="1">
    <location>
        <begin position="24"/>
        <end position="46"/>
    </location>
</feature>
<sequence>MTDQQEHISALKDIRNMMERSSRFISLSGLSGVGAGVAALVGAFLAHREFSRFDQRSFDRSAEYSAGLNGEADLEFNLIRIAVGVLAAALASGFLFTWLKARRSQLPLWDRTTRHMLVNLFVPLFAGGCFVLSLLFNSPALVSPACLVFYGLALINASKYTLTDIRYLGYLEVVLGIVNLVFPGLGLIFWTIGFGLLHILYGTVMYLKYERKSA</sequence>
<protein>
    <submittedName>
        <fullName evidence="2">Uncharacterized protein</fullName>
    </submittedName>
</protein>
<keyword evidence="1" id="KW-0472">Membrane</keyword>
<evidence type="ECO:0000313" key="3">
    <source>
        <dbReference type="Proteomes" id="UP000240912"/>
    </source>
</evidence>
<dbReference type="RefSeq" id="WP_107216229.1">
    <property type="nucleotide sequence ID" value="NZ_KZ686270.1"/>
</dbReference>
<organism evidence="2 3">
    <name type="scientific">Pedobacter yulinensis</name>
    <dbReference type="NCBI Taxonomy" id="2126353"/>
    <lineage>
        <taxon>Bacteria</taxon>
        <taxon>Pseudomonadati</taxon>
        <taxon>Bacteroidota</taxon>
        <taxon>Sphingobacteriia</taxon>
        <taxon>Sphingobacteriales</taxon>
        <taxon>Sphingobacteriaceae</taxon>
        <taxon>Pedobacter</taxon>
    </lineage>
</organism>
<dbReference type="Proteomes" id="UP000240912">
    <property type="component" value="Unassembled WGS sequence"/>
</dbReference>
<evidence type="ECO:0000256" key="1">
    <source>
        <dbReference type="SAM" id="Phobius"/>
    </source>
</evidence>
<feature type="transmembrane region" description="Helical" evidence="1">
    <location>
        <begin position="78"/>
        <end position="96"/>
    </location>
</feature>
<dbReference type="EMBL" id="PYLS01000006">
    <property type="protein sequence ID" value="PST82107.1"/>
    <property type="molecule type" value="Genomic_DNA"/>
</dbReference>
<keyword evidence="1" id="KW-1133">Transmembrane helix</keyword>
<proteinExistence type="predicted"/>
<feature type="transmembrane region" description="Helical" evidence="1">
    <location>
        <begin position="117"/>
        <end position="135"/>
    </location>
</feature>